<evidence type="ECO:0000256" key="1">
    <source>
        <dbReference type="SAM" id="MobiDB-lite"/>
    </source>
</evidence>
<dbReference type="VEuPathDB" id="FungiDB:EMCG_02354"/>
<sequence length="297" mass="33395">MSPSNTVNQFPGEGGSRGEEVKHLLPTGTREYKYNGNIKDMEKIIHLERCAFLASVGDKNASTCSPFVGFSCVSQAAVEQQVENNRDIAKLAFSYDRKNQVLVLRMPSRPHELAISAFGGLVTETLARMGLNFFHLSNLMSTTVKTSQREKDPDMSWQPTKLPQGRSSQWPTLVLEVGLSESQAQLERDVRWWLEESNGDVGIVITIGIERKTDKLLVGRWEMAALSRPTRRNSYRGSVPQLVETVCIRPTSAPNVWEADGTITLPFEKIFLRSPKPQESDLILNIKVLRIELRTHD</sequence>
<evidence type="ECO:0008006" key="4">
    <source>
        <dbReference type="Google" id="ProtNLM"/>
    </source>
</evidence>
<dbReference type="EMBL" id="PDND01000115">
    <property type="protein sequence ID" value="PGH31782.1"/>
    <property type="molecule type" value="Genomic_DNA"/>
</dbReference>
<comment type="caution">
    <text evidence="2">The sequence shown here is derived from an EMBL/GenBank/DDBJ whole genome shotgun (WGS) entry which is preliminary data.</text>
</comment>
<keyword evidence="3" id="KW-1185">Reference proteome</keyword>
<gene>
    <name evidence="2" type="ORF">GX50_05448</name>
</gene>
<accession>A0A2B7ZFJ4</accession>
<organism evidence="2 3">
    <name type="scientific">[Emmonsia] crescens</name>
    <dbReference type="NCBI Taxonomy" id="73230"/>
    <lineage>
        <taxon>Eukaryota</taxon>
        <taxon>Fungi</taxon>
        <taxon>Dikarya</taxon>
        <taxon>Ascomycota</taxon>
        <taxon>Pezizomycotina</taxon>
        <taxon>Eurotiomycetes</taxon>
        <taxon>Eurotiomycetidae</taxon>
        <taxon>Onygenales</taxon>
        <taxon>Ajellomycetaceae</taxon>
        <taxon>Emergomyces</taxon>
    </lineage>
</organism>
<reference evidence="2 3" key="1">
    <citation type="submission" date="2017-10" db="EMBL/GenBank/DDBJ databases">
        <title>Comparative genomics in systemic dimorphic fungi from Ajellomycetaceae.</title>
        <authorList>
            <person name="Munoz J.F."/>
            <person name="Mcewen J.G."/>
            <person name="Clay O.K."/>
            <person name="Cuomo C.A."/>
        </authorList>
    </citation>
    <scope>NUCLEOTIDE SEQUENCE [LARGE SCALE GENOMIC DNA]</scope>
    <source>
        <strain evidence="2 3">UAMH4076</strain>
    </source>
</reference>
<evidence type="ECO:0000313" key="2">
    <source>
        <dbReference type="EMBL" id="PGH31782.1"/>
    </source>
</evidence>
<dbReference type="AlphaFoldDB" id="A0A2B7ZFJ4"/>
<dbReference type="Proteomes" id="UP000226031">
    <property type="component" value="Unassembled WGS sequence"/>
</dbReference>
<proteinExistence type="predicted"/>
<protein>
    <recommendedName>
        <fullName evidence="4">Restriction endonuclease domain-containing protein</fullName>
    </recommendedName>
</protein>
<name>A0A2B7ZFJ4_9EURO</name>
<evidence type="ECO:0000313" key="3">
    <source>
        <dbReference type="Proteomes" id="UP000226031"/>
    </source>
</evidence>
<feature type="region of interest" description="Disordered" evidence="1">
    <location>
        <begin position="1"/>
        <end position="20"/>
    </location>
</feature>